<dbReference type="OrthoDB" id="2515046at2"/>
<evidence type="ECO:0000313" key="7">
    <source>
        <dbReference type="EMBL" id="RMI12923.1"/>
    </source>
</evidence>
<protein>
    <submittedName>
        <fullName evidence="7">Extracellular solute-binding protein</fullName>
    </submittedName>
</protein>
<reference evidence="7 8" key="1">
    <citation type="submission" date="2018-10" db="EMBL/GenBank/DDBJ databases">
        <title>Isolation, diversity and antifungal activity of actinobacteria from wheat.</title>
        <authorList>
            <person name="Han C."/>
        </authorList>
    </citation>
    <scope>NUCLEOTIDE SEQUENCE [LARGE SCALE GENOMIC DNA]</scope>
    <source>
        <strain evidence="7 8">NEAU-YY56</strain>
    </source>
</reference>
<feature type="chain" id="PRO_5017923746" evidence="6">
    <location>
        <begin position="23"/>
        <end position="448"/>
    </location>
</feature>
<organism evidence="7 8">
    <name type="scientific">Cellulomonas triticagri</name>
    <dbReference type="NCBI Taxonomy" id="2483352"/>
    <lineage>
        <taxon>Bacteria</taxon>
        <taxon>Bacillati</taxon>
        <taxon>Actinomycetota</taxon>
        <taxon>Actinomycetes</taxon>
        <taxon>Micrococcales</taxon>
        <taxon>Cellulomonadaceae</taxon>
        <taxon>Cellulomonas</taxon>
    </lineage>
</organism>
<name>A0A3M2JMV3_9CELL</name>
<feature type="signal peptide" evidence="6">
    <location>
        <begin position="1"/>
        <end position="22"/>
    </location>
</feature>
<evidence type="ECO:0000256" key="2">
    <source>
        <dbReference type="ARBA" id="ARBA00022729"/>
    </source>
</evidence>
<evidence type="ECO:0000256" key="6">
    <source>
        <dbReference type="SAM" id="SignalP"/>
    </source>
</evidence>
<dbReference type="PANTHER" id="PTHR43649">
    <property type="entry name" value="ARABINOSE-BINDING PROTEIN-RELATED"/>
    <property type="match status" value="1"/>
</dbReference>
<keyword evidence="4" id="KW-0564">Palmitate</keyword>
<keyword evidence="2 6" id="KW-0732">Signal</keyword>
<dbReference type="SUPFAM" id="SSF53850">
    <property type="entry name" value="Periplasmic binding protein-like II"/>
    <property type="match status" value="1"/>
</dbReference>
<evidence type="ECO:0000256" key="3">
    <source>
        <dbReference type="ARBA" id="ARBA00023136"/>
    </source>
</evidence>
<dbReference type="InterPro" id="IPR050490">
    <property type="entry name" value="Bact_solute-bd_prot1"/>
</dbReference>
<keyword evidence="3" id="KW-0472">Membrane</keyword>
<dbReference type="Pfam" id="PF01547">
    <property type="entry name" value="SBP_bac_1"/>
    <property type="match status" value="1"/>
</dbReference>
<comment type="caution">
    <text evidence="7">The sequence shown here is derived from an EMBL/GenBank/DDBJ whole genome shotgun (WGS) entry which is preliminary data.</text>
</comment>
<keyword evidence="8" id="KW-1185">Reference proteome</keyword>
<evidence type="ECO:0000313" key="8">
    <source>
        <dbReference type="Proteomes" id="UP000269289"/>
    </source>
</evidence>
<evidence type="ECO:0000256" key="1">
    <source>
        <dbReference type="ARBA" id="ARBA00022475"/>
    </source>
</evidence>
<dbReference type="PROSITE" id="PS51257">
    <property type="entry name" value="PROKAR_LIPOPROTEIN"/>
    <property type="match status" value="1"/>
</dbReference>
<proteinExistence type="predicted"/>
<dbReference type="Proteomes" id="UP000269289">
    <property type="component" value="Unassembled WGS sequence"/>
</dbReference>
<dbReference type="EMBL" id="RFFI01000026">
    <property type="protein sequence ID" value="RMI12923.1"/>
    <property type="molecule type" value="Genomic_DNA"/>
</dbReference>
<evidence type="ECO:0000256" key="5">
    <source>
        <dbReference type="ARBA" id="ARBA00023288"/>
    </source>
</evidence>
<dbReference type="Gene3D" id="3.40.190.10">
    <property type="entry name" value="Periplasmic binding protein-like II"/>
    <property type="match status" value="3"/>
</dbReference>
<gene>
    <name evidence="7" type="ORF">EBM89_06610</name>
</gene>
<keyword evidence="1" id="KW-1003">Cell membrane</keyword>
<accession>A0A3M2JMV3</accession>
<dbReference type="RefSeq" id="WP_122148662.1">
    <property type="nucleotide sequence ID" value="NZ_RFFI01000026.1"/>
</dbReference>
<sequence length="448" mass="47357">MQHRTRRGATALLSTTVLVALAACSSGGSGSGSGDGGADAAACEPSEGSVELSFTSWIPGIETAVDAWNAENPDIQVTVQTGPNGNGGTYQNFFNQLKAGNAPDLGQIEYDALPNFRVQDGLADLSACADVVAAQDQFVDWTWGQVTLGDESSVWALPQDSGPMAMFYRADLFEANGIPIPTTWDEYAAAAEQVRAAGGYITNFSTADVNQLAGFVWQADGQWFSNDADGWDVTLTSDESEKVADYWQGLLDDDLVSTVPAWTTEWDNAYNTGQAWTWVSAVWGANSIASGAPDTAGKWAVAPMPQWEAGDTAAGNWGGSSTAVFKGSDHLYEATKFALWLNTSEEALTILNEEANIYPATKDGLSLPVLQEGVEFYGGQAIYDVFAEASGQVSPDFVWGPTMTQVYNDVSDGLKLAATGQGTVPDALAAAQTKTVDALKAQSIPVQE</sequence>
<dbReference type="AlphaFoldDB" id="A0A3M2JMV3"/>
<dbReference type="PANTHER" id="PTHR43649:SF33">
    <property type="entry name" value="POLYGALACTURONAN_RHAMNOGALACTURONAN-BINDING PROTEIN YTCQ"/>
    <property type="match status" value="1"/>
</dbReference>
<dbReference type="InterPro" id="IPR006059">
    <property type="entry name" value="SBP"/>
</dbReference>
<evidence type="ECO:0000256" key="4">
    <source>
        <dbReference type="ARBA" id="ARBA00023139"/>
    </source>
</evidence>
<keyword evidence="5" id="KW-0449">Lipoprotein</keyword>